<dbReference type="Proteomes" id="UP000233837">
    <property type="component" value="Unassembled WGS sequence"/>
</dbReference>
<feature type="repeat" description="RCC1" evidence="6">
    <location>
        <begin position="546"/>
        <end position="597"/>
    </location>
</feature>
<dbReference type="InterPro" id="IPR000306">
    <property type="entry name" value="Znf_FYVE"/>
</dbReference>
<feature type="repeat" description="RCC1" evidence="6">
    <location>
        <begin position="598"/>
        <end position="649"/>
    </location>
</feature>
<dbReference type="InterPro" id="IPR009091">
    <property type="entry name" value="RCC1/BLIP-II"/>
</dbReference>
<dbReference type="SMART" id="SM00064">
    <property type="entry name" value="FYVE"/>
    <property type="match status" value="1"/>
</dbReference>
<dbReference type="Gene3D" id="3.30.40.10">
    <property type="entry name" value="Zinc/RING finger domain, C3HC4 (zinc finger)"/>
    <property type="match status" value="1"/>
</dbReference>
<keyword evidence="2" id="KW-0677">Repeat</keyword>
<dbReference type="SUPFAM" id="SSF50985">
    <property type="entry name" value="RCC1/BLIP-II"/>
    <property type="match status" value="1"/>
</dbReference>
<evidence type="ECO:0000256" key="6">
    <source>
        <dbReference type="PROSITE-ProRule" id="PRU00235"/>
    </source>
</evidence>
<feature type="repeat" description="RCC1" evidence="6">
    <location>
        <begin position="323"/>
        <end position="374"/>
    </location>
</feature>
<evidence type="ECO:0000256" key="2">
    <source>
        <dbReference type="ARBA" id="ARBA00022737"/>
    </source>
</evidence>
<dbReference type="InterPro" id="IPR058923">
    <property type="entry name" value="RCC1-like_dom"/>
</dbReference>
<dbReference type="Pfam" id="PF25390">
    <property type="entry name" value="WD40_RLD"/>
    <property type="match status" value="1"/>
</dbReference>
<feature type="region of interest" description="Disordered" evidence="8">
    <location>
        <begin position="133"/>
        <end position="157"/>
    </location>
</feature>
<dbReference type="OrthoDB" id="5981550at2759"/>
<dbReference type="CDD" id="cd00065">
    <property type="entry name" value="FYVE_like_SF"/>
    <property type="match status" value="1"/>
</dbReference>
<evidence type="ECO:0000256" key="7">
    <source>
        <dbReference type="SAM" id="Coils"/>
    </source>
</evidence>
<dbReference type="STRING" id="906689.A0A2I0W9R8"/>
<dbReference type="GO" id="GO:0008270">
    <property type="term" value="F:zinc ion binding"/>
    <property type="evidence" value="ECO:0007669"/>
    <property type="project" value="UniProtKB-KW"/>
</dbReference>
<keyword evidence="11" id="KW-1185">Reference proteome</keyword>
<evidence type="ECO:0000256" key="3">
    <source>
        <dbReference type="ARBA" id="ARBA00022771"/>
    </source>
</evidence>
<dbReference type="InterPro" id="IPR017455">
    <property type="entry name" value="Znf_FYVE-rel"/>
</dbReference>
<sequence>MWVVDSLKNGPIERDVEQALTALKKGAYLLKYGRRGKPKFCPFKLSTDEISLIWYAGKDEKQLVLKSVSKIIPGQRTAIFKRFPRPNKEYQSFSLIYGDRSLDLICKDKDEAEVWFVGLKALISQGNRQNWRFESKNERSSTDTNSQSTDSRRDSPLIHPLVASDSLNKGSRGAKMNHMSFEDHSIIGLGKVFSDVILNSSSTKCSLNSNSAINSVGSFSSGAGDILNSQSSSVDALRVSLSSGVSSSSHGSGHVDFDALGDVYIWGEGIGGGVLGGGTHRIGTLSEAKFDASLPKALESAVVLDVHSISCGSHHAAIVTKHGELFSWGEESGGRLGHGVDADASYPKLIDSLNGVNIELVACGKFHSCAVTFSGDLYTWGDISYSCCLLGHGSVASHWIPKKIGGPLEDLHVSSVSCGPWHTAVVTSMGQLFTFGDGTFGALGHGDRRGTNAPREVEVLKGMRTVQAACGVWHTAAVVEILDDNSDSGSSLSCKIFTWGDADKGRLGHGDNEHRLIPACVTSLSEPNFRQVVCGNDITVALTSTGMIFTMGSTLFGQLGNVEADGNSPACVAGKICTSFVEEIACGSYHVAALTSKTEVYTWGKGANGRLGHGDNDDRVLPTLVEALKDKHVKSVQCGSNFTAVICLHKTECGAYQAVCSGCHLSFCFRRKRHNCYNCGYVFCKACSSKKSVRASMAPNCNKPYRVCNDCYDKLRSAIGNGLGTRVTTHQNGMVYEMSNELVEKDAVDSKTQGQGYFSSLSSVQSFKGGGGNSKHDFKSRSNNGRVPPTLHENYEWGSAHSVSFSNLLCMSPKKVLSASLPNSRAATTSISTSSNWTYSSYLTVTPTLTDFASGSPEVMANNPKLTNDSLSQEVVTLKLKLEELTKKSQLLEAELESSRRQLKEATATAAEETSKCKAAKEVIKSLTVQLKDMVGTMPEEFKGENNYGYNISII</sequence>
<dbReference type="PROSITE" id="PS50012">
    <property type="entry name" value="RCC1_3"/>
    <property type="match status" value="7"/>
</dbReference>
<dbReference type="PANTHER" id="PTHR22870">
    <property type="entry name" value="REGULATOR OF CHROMOSOME CONDENSATION"/>
    <property type="match status" value="1"/>
</dbReference>
<feature type="repeat" description="RCC1" evidence="6">
    <location>
        <begin position="261"/>
        <end position="322"/>
    </location>
</feature>
<dbReference type="AlphaFoldDB" id="A0A2I0W9R8"/>
<protein>
    <submittedName>
        <fullName evidence="10">Ultraviolet-B receptor UVR8</fullName>
    </submittedName>
</protein>
<evidence type="ECO:0000259" key="9">
    <source>
        <dbReference type="PROSITE" id="PS50178"/>
    </source>
</evidence>
<dbReference type="PRINTS" id="PR00633">
    <property type="entry name" value="RCCNDNSATION"/>
</dbReference>
<dbReference type="CDD" id="cd13365">
    <property type="entry name" value="PH_PLC_plant-like"/>
    <property type="match status" value="1"/>
</dbReference>
<name>A0A2I0W9R8_9ASPA</name>
<feature type="domain" description="FYVE-type" evidence="9">
    <location>
        <begin position="660"/>
        <end position="716"/>
    </location>
</feature>
<evidence type="ECO:0000256" key="4">
    <source>
        <dbReference type="ARBA" id="ARBA00022833"/>
    </source>
</evidence>
<reference evidence="10 11" key="2">
    <citation type="journal article" date="2017" name="Nature">
        <title>The Apostasia genome and the evolution of orchids.</title>
        <authorList>
            <person name="Zhang G.Q."/>
            <person name="Liu K.W."/>
            <person name="Li Z."/>
            <person name="Lohaus R."/>
            <person name="Hsiao Y.Y."/>
            <person name="Niu S.C."/>
            <person name="Wang J.Y."/>
            <person name="Lin Y.C."/>
            <person name="Xu Q."/>
            <person name="Chen L.J."/>
            <person name="Yoshida K."/>
            <person name="Fujiwara S."/>
            <person name="Wang Z.W."/>
            <person name="Zhang Y.Q."/>
            <person name="Mitsuda N."/>
            <person name="Wang M."/>
            <person name="Liu G.H."/>
            <person name="Pecoraro L."/>
            <person name="Huang H.X."/>
            <person name="Xiao X.J."/>
            <person name="Lin M."/>
            <person name="Wu X.Y."/>
            <person name="Wu W.L."/>
            <person name="Chen Y.Y."/>
            <person name="Chang S.B."/>
            <person name="Sakamoto S."/>
            <person name="Ohme-Takagi M."/>
            <person name="Yagi M."/>
            <person name="Zeng S.J."/>
            <person name="Shen C.Y."/>
            <person name="Yeh C.M."/>
            <person name="Luo Y.B."/>
            <person name="Tsai W.C."/>
            <person name="Van de Peer Y."/>
            <person name="Liu Z.J."/>
        </authorList>
    </citation>
    <scope>NUCLEOTIDE SEQUENCE [LARGE SCALE GENOMIC DNA]</scope>
    <source>
        <tissue evidence="10">The whole plant</tissue>
    </source>
</reference>
<dbReference type="InterPro" id="IPR051210">
    <property type="entry name" value="Ub_ligase/GEF_domain"/>
</dbReference>
<dbReference type="FunFam" id="2.130.10.30:FF:000028">
    <property type="entry name" value="PH, RCC1 and FYVE domains-containing protein 1"/>
    <property type="match status" value="1"/>
</dbReference>
<feature type="coiled-coil region" evidence="7">
    <location>
        <begin position="868"/>
        <end position="916"/>
    </location>
</feature>
<dbReference type="PROSITE" id="PS00626">
    <property type="entry name" value="RCC1_2"/>
    <property type="match status" value="2"/>
</dbReference>
<dbReference type="Gene3D" id="2.130.10.30">
    <property type="entry name" value="Regulator of chromosome condensation 1/beta-lactamase-inhibitor protein II"/>
    <property type="match status" value="2"/>
</dbReference>
<keyword evidence="7" id="KW-0175">Coiled coil</keyword>
<dbReference type="InterPro" id="IPR027988">
    <property type="entry name" value="BRX_N"/>
</dbReference>
<dbReference type="InterPro" id="IPR011011">
    <property type="entry name" value="Znf_FYVE_PHD"/>
</dbReference>
<keyword evidence="3 5" id="KW-0863">Zinc-finger</keyword>
<dbReference type="SUPFAM" id="SSF50729">
    <property type="entry name" value="PH domain-like"/>
    <property type="match status" value="1"/>
</dbReference>
<dbReference type="PROSITE" id="PS50178">
    <property type="entry name" value="ZF_FYVE"/>
    <property type="match status" value="1"/>
</dbReference>
<keyword evidence="10" id="KW-0675">Receptor</keyword>
<feature type="repeat" description="RCC1" evidence="6">
    <location>
        <begin position="494"/>
        <end position="545"/>
    </location>
</feature>
<dbReference type="Pfam" id="PF01363">
    <property type="entry name" value="FYVE"/>
    <property type="match status" value="1"/>
</dbReference>
<feature type="region of interest" description="Disordered" evidence="8">
    <location>
        <begin position="768"/>
        <end position="787"/>
    </location>
</feature>
<dbReference type="InterPro" id="IPR011993">
    <property type="entry name" value="PH-like_dom_sf"/>
</dbReference>
<evidence type="ECO:0000256" key="5">
    <source>
        <dbReference type="PROSITE-ProRule" id="PRU00091"/>
    </source>
</evidence>
<dbReference type="InterPro" id="IPR000408">
    <property type="entry name" value="Reg_chr_condens"/>
</dbReference>
<dbReference type="InterPro" id="IPR013083">
    <property type="entry name" value="Znf_RING/FYVE/PHD"/>
</dbReference>
<dbReference type="Pfam" id="PF13713">
    <property type="entry name" value="BRX_N"/>
    <property type="match status" value="1"/>
</dbReference>
<feature type="repeat" description="RCC1" evidence="6">
    <location>
        <begin position="375"/>
        <end position="429"/>
    </location>
</feature>
<feature type="repeat" description="RCC1" evidence="6">
    <location>
        <begin position="430"/>
        <end position="481"/>
    </location>
</feature>
<keyword evidence="4" id="KW-0862">Zinc</keyword>
<organism evidence="10 11">
    <name type="scientific">Dendrobium catenatum</name>
    <dbReference type="NCBI Taxonomy" id="906689"/>
    <lineage>
        <taxon>Eukaryota</taxon>
        <taxon>Viridiplantae</taxon>
        <taxon>Streptophyta</taxon>
        <taxon>Embryophyta</taxon>
        <taxon>Tracheophyta</taxon>
        <taxon>Spermatophyta</taxon>
        <taxon>Magnoliopsida</taxon>
        <taxon>Liliopsida</taxon>
        <taxon>Asparagales</taxon>
        <taxon>Orchidaceae</taxon>
        <taxon>Epidendroideae</taxon>
        <taxon>Malaxideae</taxon>
        <taxon>Dendrobiinae</taxon>
        <taxon>Dendrobium</taxon>
    </lineage>
</organism>
<evidence type="ECO:0000256" key="1">
    <source>
        <dbReference type="ARBA" id="ARBA00022723"/>
    </source>
</evidence>
<proteinExistence type="predicted"/>
<accession>A0A2I0W9R8</accession>
<dbReference type="SUPFAM" id="SSF57903">
    <property type="entry name" value="FYVE/PHD zinc finger"/>
    <property type="match status" value="1"/>
</dbReference>
<dbReference type="EMBL" id="KZ502837">
    <property type="protein sequence ID" value="PKU72400.1"/>
    <property type="molecule type" value="Genomic_DNA"/>
</dbReference>
<evidence type="ECO:0000256" key="8">
    <source>
        <dbReference type="SAM" id="MobiDB-lite"/>
    </source>
</evidence>
<evidence type="ECO:0000313" key="10">
    <source>
        <dbReference type="EMBL" id="PKU72400.1"/>
    </source>
</evidence>
<dbReference type="Gene3D" id="2.30.29.30">
    <property type="entry name" value="Pleckstrin-homology domain (PH domain)/Phosphotyrosine-binding domain (PTB)"/>
    <property type="match status" value="1"/>
</dbReference>
<dbReference type="PANTHER" id="PTHR22870:SF437">
    <property type="entry name" value="REGULATOR OF CHROMOSOME CONDENSATION (RCC1) FAMILY WITH FYVE ZINC FINGER DOMAIN-CONTAINING PROTEIN"/>
    <property type="match status" value="1"/>
</dbReference>
<evidence type="ECO:0000313" key="11">
    <source>
        <dbReference type="Proteomes" id="UP000233837"/>
    </source>
</evidence>
<gene>
    <name evidence="10" type="primary">UVR8</name>
    <name evidence="10" type="ORF">MA16_Dca017889</name>
</gene>
<keyword evidence="1" id="KW-0479">Metal-binding</keyword>
<reference evidence="10 11" key="1">
    <citation type="journal article" date="2016" name="Sci. Rep.">
        <title>The Dendrobium catenatum Lindl. genome sequence provides insights into polysaccharide synthase, floral development and adaptive evolution.</title>
        <authorList>
            <person name="Zhang G.Q."/>
            <person name="Xu Q."/>
            <person name="Bian C."/>
            <person name="Tsai W.C."/>
            <person name="Yeh C.M."/>
            <person name="Liu K.W."/>
            <person name="Yoshida K."/>
            <person name="Zhang L.S."/>
            <person name="Chang S.B."/>
            <person name="Chen F."/>
            <person name="Shi Y."/>
            <person name="Su Y.Y."/>
            <person name="Zhang Y.Q."/>
            <person name="Chen L.J."/>
            <person name="Yin Y."/>
            <person name="Lin M."/>
            <person name="Huang H."/>
            <person name="Deng H."/>
            <person name="Wang Z.W."/>
            <person name="Zhu S.L."/>
            <person name="Zhao X."/>
            <person name="Deng C."/>
            <person name="Niu S.C."/>
            <person name="Huang J."/>
            <person name="Wang M."/>
            <person name="Liu G.H."/>
            <person name="Yang H.J."/>
            <person name="Xiao X.J."/>
            <person name="Hsiao Y.Y."/>
            <person name="Wu W.L."/>
            <person name="Chen Y.Y."/>
            <person name="Mitsuda N."/>
            <person name="Ohme-Takagi M."/>
            <person name="Luo Y.B."/>
            <person name="Van de Peer Y."/>
            <person name="Liu Z.J."/>
        </authorList>
    </citation>
    <scope>NUCLEOTIDE SEQUENCE [LARGE SCALE GENOMIC DNA]</scope>
    <source>
        <tissue evidence="10">The whole plant</tissue>
    </source>
</reference>